<name>A0A1I7TT96_9PELO</name>
<protein>
    <submittedName>
        <fullName evidence="6">Oxidored_FMN domain-containing protein</fullName>
    </submittedName>
</protein>
<feature type="chain" id="PRO_5009307955" evidence="3">
    <location>
        <begin position="19"/>
        <end position="486"/>
    </location>
</feature>
<dbReference type="Pfam" id="PF00724">
    <property type="entry name" value="Oxidored_FMN"/>
    <property type="match status" value="1"/>
</dbReference>
<proteinExistence type="predicted"/>
<sequence>MLPTLVVFLSFFYPPSDSFKYSNDSTVTEIVRYDGRKIPFQNQQQIFHYVNISNPEVEVKVKCAHCNAERCRPLPFCYSIQYSDDEYPKKHGIPTENILNVYDKWGHGQYGMTLTANVLVDPTNLEAIGNANIFKEGDSSERRALFTQWAQKMKQDGSLAIGQLSHAGRQTPRYVNPTPWSASDIQLKTSDNQYGKPIALTTEQVKTEVIDRFVFAAKFSFECGFDGVELHGAHGYILSQFTSPTTNKRTDKYGGSLENRNRIILEIYDEIRKEIPSKEFLIGLKTNSVEFQSEGTTLEDAKEMCRAYEERGFDFVELSGGTAEKFLFNHERESTKKREAFFAEFAEQIRPVFKNTVVYLTGGFRTVGAMVDAIERNTTQGIGLGRPVTAEPDLPKKILNGEVRSAVKDEFNQNEMGKTIMASCSQIEQMGRKSLEGAGGNVMDQISDFSDGKLVEQFDGALLEFMKEVKEALIEGRIPKSIIVFN</sequence>
<dbReference type="PANTHER" id="PTHR43656">
    <property type="entry name" value="BINDING OXIDOREDUCTASE, PUTATIVE (AFU_ORTHOLOGUE AFUA_2G08260)-RELATED"/>
    <property type="match status" value="1"/>
</dbReference>
<feature type="domain" description="NADH:flavin oxidoreductase/NADH oxidase N-terminal" evidence="4">
    <location>
        <begin position="93"/>
        <end position="400"/>
    </location>
</feature>
<dbReference type="InterPro" id="IPR013785">
    <property type="entry name" value="Aldolase_TIM"/>
</dbReference>
<evidence type="ECO:0000256" key="3">
    <source>
        <dbReference type="SAM" id="SignalP"/>
    </source>
</evidence>
<dbReference type="GO" id="GO:0016491">
    <property type="term" value="F:oxidoreductase activity"/>
    <property type="evidence" value="ECO:0007669"/>
    <property type="project" value="UniProtKB-KW"/>
</dbReference>
<keyword evidence="2" id="KW-0560">Oxidoreductase</keyword>
<dbReference type="STRING" id="1561998.A0A1I7TT96"/>
<evidence type="ECO:0000256" key="1">
    <source>
        <dbReference type="ARBA" id="ARBA00022630"/>
    </source>
</evidence>
<organism evidence="5 6">
    <name type="scientific">Caenorhabditis tropicalis</name>
    <dbReference type="NCBI Taxonomy" id="1561998"/>
    <lineage>
        <taxon>Eukaryota</taxon>
        <taxon>Metazoa</taxon>
        <taxon>Ecdysozoa</taxon>
        <taxon>Nematoda</taxon>
        <taxon>Chromadorea</taxon>
        <taxon>Rhabditida</taxon>
        <taxon>Rhabditina</taxon>
        <taxon>Rhabditomorpha</taxon>
        <taxon>Rhabditoidea</taxon>
        <taxon>Rhabditidae</taxon>
        <taxon>Peloderinae</taxon>
        <taxon>Caenorhabditis</taxon>
    </lineage>
</organism>
<evidence type="ECO:0000259" key="4">
    <source>
        <dbReference type="Pfam" id="PF00724"/>
    </source>
</evidence>
<dbReference type="PANTHER" id="PTHR43656:SF5">
    <property type="entry name" value="NADH:FLAVIN OXIDOREDUCTASE_NADH OXIDASE N-TERMINAL DOMAIN-CONTAINING PROTEIN"/>
    <property type="match status" value="1"/>
</dbReference>
<keyword evidence="1" id="KW-0285">Flavoprotein</keyword>
<evidence type="ECO:0000256" key="2">
    <source>
        <dbReference type="ARBA" id="ARBA00023002"/>
    </source>
</evidence>
<reference evidence="6" key="1">
    <citation type="submission" date="2016-11" db="UniProtKB">
        <authorList>
            <consortium name="WormBaseParasite"/>
        </authorList>
    </citation>
    <scope>IDENTIFICATION</scope>
</reference>
<dbReference type="WBParaSite" id="Csp11.Scaffold629.g11550.t2">
    <property type="protein sequence ID" value="Csp11.Scaffold629.g11550.t2"/>
    <property type="gene ID" value="Csp11.Scaffold629.g11550"/>
</dbReference>
<accession>A0A1I7TT96</accession>
<keyword evidence="3" id="KW-0732">Signal</keyword>
<dbReference type="GO" id="GO:0010181">
    <property type="term" value="F:FMN binding"/>
    <property type="evidence" value="ECO:0007669"/>
    <property type="project" value="InterPro"/>
</dbReference>
<dbReference type="InterPro" id="IPR051799">
    <property type="entry name" value="NADH_flavin_oxidoreductase"/>
</dbReference>
<evidence type="ECO:0000313" key="6">
    <source>
        <dbReference type="WBParaSite" id="Csp11.Scaffold629.g11550.t2"/>
    </source>
</evidence>
<dbReference type="eggNOG" id="KOG0134">
    <property type="taxonomic scope" value="Eukaryota"/>
</dbReference>
<dbReference type="AlphaFoldDB" id="A0A1I7TT96"/>
<dbReference type="Proteomes" id="UP000095282">
    <property type="component" value="Unplaced"/>
</dbReference>
<dbReference type="SUPFAM" id="SSF51395">
    <property type="entry name" value="FMN-linked oxidoreductases"/>
    <property type="match status" value="1"/>
</dbReference>
<dbReference type="CDD" id="cd04733">
    <property type="entry name" value="OYE_like_2_FMN"/>
    <property type="match status" value="1"/>
</dbReference>
<evidence type="ECO:0000313" key="5">
    <source>
        <dbReference type="Proteomes" id="UP000095282"/>
    </source>
</evidence>
<feature type="signal peptide" evidence="3">
    <location>
        <begin position="1"/>
        <end position="18"/>
    </location>
</feature>
<dbReference type="Gene3D" id="3.20.20.70">
    <property type="entry name" value="Aldolase class I"/>
    <property type="match status" value="1"/>
</dbReference>
<keyword evidence="5" id="KW-1185">Reference proteome</keyword>
<dbReference type="InterPro" id="IPR001155">
    <property type="entry name" value="OxRdtase_FMN_N"/>
</dbReference>